<dbReference type="AlphaFoldDB" id="A0A8J6NS38"/>
<dbReference type="PROSITE" id="PS51295">
    <property type="entry name" value="CRM"/>
    <property type="match status" value="1"/>
</dbReference>
<dbReference type="SUPFAM" id="SSF75471">
    <property type="entry name" value="YhbY-like"/>
    <property type="match status" value="1"/>
</dbReference>
<dbReference type="Proteomes" id="UP000603434">
    <property type="component" value="Unassembled WGS sequence"/>
</dbReference>
<dbReference type="EMBL" id="JACNJH010000177">
    <property type="protein sequence ID" value="MBC8362231.1"/>
    <property type="molecule type" value="Genomic_DNA"/>
</dbReference>
<dbReference type="SMART" id="SM01103">
    <property type="entry name" value="CRS1_YhbY"/>
    <property type="match status" value="1"/>
</dbReference>
<organism evidence="4 5">
    <name type="scientific">Candidatus Desulfatibia profunda</name>
    <dbReference type="NCBI Taxonomy" id="2841695"/>
    <lineage>
        <taxon>Bacteria</taxon>
        <taxon>Pseudomonadati</taxon>
        <taxon>Thermodesulfobacteriota</taxon>
        <taxon>Desulfobacteria</taxon>
        <taxon>Desulfobacterales</taxon>
        <taxon>Desulfobacterales incertae sedis</taxon>
        <taxon>Candidatus Desulfatibia</taxon>
    </lineage>
</organism>
<sequence length="109" mass="12261">MKTSLKKLQGFQKSYLRGLAHGIKPVVIIGQKGITAAVVRSIDEALNSHELIKVKFVDFKEKPLKEKIADDIEKQTGCENVGVIGHTAIFYRQHADPQKQKIKVPQREL</sequence>
<gene>
    <name evidence="4" type="primary">yhbY</name>
    <name evidence="4" type="ORF">H8E23_12630</name>
</gene>
<dbReference type="InterPro" id="IPR035920">
    <property type="entry name" value="YhbY-like_sf"/>
</dbReference>
<dbReference type="NCBIfam" id="TIGR00253">
    <property type="entry name" value="RNA_bind_YhbY"/>
    <property type="match status" value="1"/>
</dbReference>
<keyword evidence="1 2" id="KW-0694">RNA-binding</keyword>
<evidence type="ECO:0000313" key="4">
    <source>
        <dbReference type="EMBL" id="MBC8362231.1"/>
    </source>
</evidence>
<evidence type="ECO:0000313" key="5">
    <source>
        <dbReference type="Proteomes" id="UP000603434"/>
    </source>
</evidence>
<feature type="domain" description="CRM" evidence="3">
    <location>
        <begin position="6"/>
        <end position="103"/>
    </location>
</feature>
<dbReference type="GO" id="GO:0003723">
    <property type="term" value="F:RNA binding"/>
    <property type="evidence" value="ECO:0007669"/>
    <property type="project" value="UniProtKB-UniRule"/>
</dbReference>
<dbReference type="InterPro" id="IPR051925">
    <property type="entry name" value="RNA-binding_domain"/>
</dbReference>
<evidence type="ECO:0000256" key="1">
    <source>
        <dbReference type="ARBA" id="ARBA00022884"/>
    </source>
</evidence>
<dbReference type="PANTHER" id="PTHR40065">
    <property type="entry name" value="RNA-BINDING PROTEIN YHBY"/>
    <property type="match status" value="1"/>
</dbReference>
<dbReference type="Gene3D" id="3.30.110.60">
    <property type="entry name" value="YhbY-like"/>
    <property type="match status" value="1"/>
</dbReference>
<comment type="caution">
    <text evidence="4">The sequence shown here is derived from an EMBL/GenBank/DDBJ whole genome shotgun (WGS) entry which is preliminary data.</text>
</comment>
<dbReference type="PANTHER" id="PTHR40065:SF3">
    <property type="entry name" value="RNA-BINDING PROTEIN YHBY"/>
    <property type="match status" value="1"/>
</dbReference>
<dbReference type="InterPro" id="IPR001890">
    <property type="entry name" value="RNA-binding_CRM"/>
</dbReference>
<accession>A0A8J6NS38</accession>
<dbReference type="InterPro" id="IPR017924">
    <property type="entry name" value="RNA-binding_YhbY"/>
</dbReference>
<dbReference type="Pfam" id="PF01985">
    <property type="entry name" value="CRS1_YhbY"/>
    <property type="match status" value="1"/>
</dbReference>
<name>A0A8J6NS38_9BACT</name>
<evidence type="ECO:0000259" key="3">
    <source>
        <dbReference type="PROSITE" id="PS51295"/>
    </source>
</evidence>
<proteinExistence type="predicted"/>
<evidence type="ECO:0000256" key="2">
    <source>
        <dbReference type="PROSITE-ProRule" id="PRU00626"/>
    </source>
</evidence>
<protein>
    <submittedName>
        <fullName evidence="4">Ribosome assembly RNA-binding protein YhbY</fullName>
    </submittedName>
</protein>
<reference evidence="4 5" key="1">
    <citation type="submission" date="2020-08" db="EMBL/GenBank/DDBJ databases">
        <title>Bridging the membrane lipid divide: bacteria of the FCB group superphylum have the potential to synthesize archaeal ether lipids.</title>
        <authorList>
            <person name="Villanueva L."/>
            <person name="Von Meijenfeldt F.A.B."/>
            <person name="Westbye A.B."/>
            <person name="Yadav S."/>
            <person name="Hopmans E.C."/>
            <person name="Dutilh B.E."/>
            <person name="Sinninghe Damste J.S."/>
        </authorList>
    </citation>
    <scope>NUCLEOTIDE SEQUENCE [LARGE SCALE GENOMIC DNA]</scope>
    <source>
        <strain evidence="4">NIOZ-UU30</strain>
    </source>
</reference>